<keyword evidence="2" id="KW-1185">Reference proteome</keyword>
<evidence type="ECO:0000313" key="1">
    <source>
        <dbReference type="EMBL" id="BAM90260.1"/>
    </source>
</evidence>
<reference evidence="1 2" key="1">
    <citation type="journal article" date="2013" name="Appl. Environ. Microbiol.">
        <title>Genome analysis suggests that the soil oligotrophic bacterium Agromonas oligotrophica (Bradyrhizobium oligotrophicum) is a nitrogen-fixing symbiont of Aeschynomene indica.</title>
        <authorList>
            <person name="Okubo T."/>
            <person name="Fukushima S."/>
            <person name="Itakura M."/>
            <person name="Oshima K."/>
            <person name="Longtonglang A."/>
            <person name="Teaumroong N."/>
            <person name="Mitsui H."/>
            <person name="Hattori M."/>
            <person name="Hattori R."/>
            <person name="Hattori T."/>
            <person name="Minamisawa K."/>
        </authorList>
    </citation>
    <scope>NUCLEOTIDE SEQUENCE [LARGE SCALE GENOMIC DNA]</scope>
    <source>
        <strain evidence="1 2">S58</strain>
    </source>
</reference>
<dbReference type="STRING" id="1245469.S58_42750"/>
<sequence>MPSAPLFDVRVTHDYYADLRCGDFAIVPAAATAAAMARLRLTCKSFADRIRVYAEVNAAGDIIAAGAAPLSLDFALQPRNAGYAAITKLSDLGQQAAPLFTNDGVMAADPMPLRLTTRRAQATESHVVSAPASAEPFTLAGTPLDGVTAADFTVSGAGVVKSVATGPKRITVDTSALARDTAFQISYPVRATTSRGALADIALTLDAALLTPAPAPRAFVVPLTSANNRWAYYVVTDFSGDLSTLTVIDASPGNGPRALTIADAGRAELTAATVGTDPVASDLIGRYPGRRVMRLLSDAPVLTRDMPLGALELRLTNAALLTRLPNPPPDRLVLLQPDAASPRQMVRYQVLSLLTN</sequence>
<organism evidence="1 2">
    <name type="scientific">Bradyrhizobium oligotrophicum S58</name>
    <dbReference type="NCBI Taxonomy" id="1245469"/>
    <lineage>
        <taxon>Bacteria</taxon>
        <taxon>Pseudomonadati</taxon>
        <taxon>Pseudomonadota</taxon>
        <taxon>Alphaproteobacteria</taxon>
        <taxon>Hyphomicrobiales</taxon>
        <taxon>Nitrobacteraceae</taxon>
        <taxon>Bradyrhizobium</taxon>
    </lineage>
</organism>
<dbReference type="RefSeq" id="WP_015667366.1">
    <property type="nucleotide sequence ID" value="NC_020453.1"/>
</dbReference>
<dbReference type="Proteomes" id="UP000011841">
    <property type="component" value="Chromosome"/>
</dbReference>
<evidence type="ECO:0000313" key="2">
    <source>
        <dbReference type="Proteomes" id="UP000011841"/>
    </source>
</evidence>
<gene>
    <name evidence="1" type="ORF">S58_42750</name>
</gene>
<protein>
    <submittedName>
        <fullName evidence="1">Uncharacterized protein</fullName>
    </submittedName>
</protein>
<dbReference type="OrthoDB" id="7548514at2"/>
<dbReference type="EMBL" id="AP012603">
    <property type="protein sequence ID" value="BAM90260.1"/>
    <property type="molecule type" value="Genomic_DNA"/>
</dbReference>
<dbReference type="AlphaFoldDB" id="M4ZV99"/>
<dbReference type="KEGG" id="aol:S58_42750"/>
<name>M4ZV99_9BRAD</name>
<dbReference type="PATRIC" id="fig|1245469.3.peg.4376"/>
<dbReference type="GeneID" id="301818073"/>
<proteinExistence type="predicted"/>
<dbReference type="eggNOG" id="ENOG5030DGS">
    <property type="taxonomic scope" value="Bacteria"/>
</dbReference>
<dbReference type="HOGENOM" id="CLU_777720_0_0_5"/>
<accession>M4ZV99</accession>